<reference evidence="10 12" key="1">
    <citation type="submission" date="2015-11" db="EMBL/GenBank/DDBJ databases">
        <title>Genomic analysis of 38 Legionella species identifies large and diverse effector repertoires.</title>
        <authorList>
            <person name="Burstein D."/>
            <person name="Amaro F."/>
            <person name="Zusman T."/>
            <person name="Lifshitz Z."/>
            <person name="Cohen O."/>
            <person name="Gilbert J.A."/>
            <person name="Pupko T."/>
            <person name="Shuman H.A."/>
            <person name="Segal G."/>
        </authorList>
    </citation>
    <scope>NUCLEOTIDE SEQUENCE [LARGE SCALE GENOMIC DNA]</scope>
    <source>
        <strain evidence="10 12">Bercovier 4</strain>
    </source>
</reference>
<dbReference type="Pfam" id="PF00226">
    <property type="entry name" value="DnaJ"/>
    <property type="match status" value="1"/>
</dbReference>
<dbReference type="SMART" id="SM00271">
    <property type="entry name" value="DnaJ"/>
    <property type="match status" value="1"/>
</dbReference>
<dbReference type="SUPFAM" id="SSF46565">
    <property type="entry name" value="Chaperone J-domain"/>
    <property type="match status" value="1"/>
</dbReference>
<dbReference type="EMBL" id="CP038254">
    <property type="protein sequence ID" value="QBR83623.1"/>
    <property type="molecule type" value="Genomic_DNA"/>
</dbReference>
<dbReference type="HAMAP" id="MF_01153">
    <property type="entry name" value="DjlA"/>
    <property type="match status" value="1"/>
</dbReference>
<dbReference type="RefSeq" id="WP_058500652.1">
    <property type="nucleotide sequence ID" value="NZ_CAAAJA010000004.1"/>
</dbReference>
<evidence type="ECO:0000256" key="6">
    <source>
        <dbReference type="ARBA" id="ARBA00023186"/>
    </source>
</evidence>
<sequence length="294" mass="34220">MKNLREFFITHSWWGKLLGAFFGYLITGGPAGALFGLLVGNLFDRGLVAHFSRPHWQFYSEKREAVQKVFFEATFTIMGHIAKADGRVSEKEIEMATLLMKEMRLSSEQKAQARRFFREGKSKNFDLTSMLSLLHNTCRLNPDLLKLFVDIQYRAAKIDGLSKNKINVLDTVFRRLGLAPLHQQYRFYQDFGYQDFETSHQQRSQQQESYSDYSQRSYQSTSSMIDQAYALLEVPSNASKQEVKRAYRRLISRNHPDKLIAQGLPESMIKMANEKTQKIRKAYEYICSSKGWHH</sequence>
<dbReference type="EMBL" id="LNYH01000006">
    <property type="protein sequence ID" value="KTD33896.1"/>
    <property type="molecule type" value="Genomic_DNA"/>
</dbReference>
<dbReference type="InterPro" id="IPR001623">
    <property type="entry name" value="DnaJ_domain"/>
</dbReference>
<dbReference type="CDD" id="cd06257">
    <property type="entry name" value="DnaJ"/>
    <property type="match status" value="1"/>
</dbReference>
<dbReference type="GO" id="GO:0051087">
    <property type="term" value="F:protein-folding chaperone binding"/>
    <property type="evidence" value="ECO:0007669"/>
    <property type="project" value="InterPro"/>
</dbReference>
<proteinExistence type="inferred from homology"/>
<comment type="function">
    <text evidence="7">Regulatory DnaK co-chaperone. Direct interaction between DnaK and DjlA is needed for the induction of the wcaABCDE operon, involved in the synthesis of a colanic acid polysaccharide capsule, possibly through activation of the RcsB/RcsC phosphotransfer signaling pathway. The colanic acid capsule may help the bacterium survive conditions outside the host.</text>
</comment>
<dbReference type="InterPro" id="IPR036869">
    <property type="entry name" value="J_dom_sf"/>
</dbReference>
<dbReference type="STRING" id="454.Lisr_0264"/>
<feature type="domain" description="J" evidence="9">
    <location>
        <begin position="227"/>
        <end position="291"/>
    </location>
</feature>
<dbReference type="Pfam" id="PF05099">
    <property type="entry name" value="TerB"/>
    <property type="match status" value="1"/>
</dbReference>
<dbReference type="Gene3D" id="1.10.287.110">
    <property type="entry name" value="DnaJ domain"/>
    <property type="match status" value="1"/>
</dbReference>
<comment type="subunit">
    <text evidence="7">Homodimer.</text>
</comment>
<keyword evidence="3 7" id="KW-0812">Transmembrane</keyword>
<dbReference type="InterPro" id="IPR007791">
    <property type="entry name" value="DjlA_N"/>
</dbReference>
<dbReference type="Proteomes" id="UP000054761">
    <property type="component" value="Unassembled WGS sequence"/>
</dbReference>
<dbReference type="Gene3D" id="1.10.3680.10">
    <property type="entry name" value="TerB-like"/>
    <property type="match status" value="1"/>
</dbReference>
<evidence type="ECO:0000256" key="5">
    <source>
        <dbReference type="ARBA" id="ARBA00023136"/>
    </source>
</evidence>
<dbReference type="PRINTS" id="PR00625">
    <property type="entry name" value="JDOMAIN"/>
</dbReference>
<organism evidence="10 12">
    <name type="scientific">Legionella israelensis</name>
    <dbReference type="NCBI Taxonomy" id="454"/>
    <lineage>
        <taxon>Bacteria</taxon>
        <taxon>Pseudomonadati</taxon>
        <taxon>Pseudomonadota</taxon>
        <taxon>Gammaproteobacteria</taxon>
        <taxon>Legionellales</taxon>
        <taxon>Legionellaceae</taxon>
        <taxon>Legionella</taxon>
    </lineage>
</organism>
<evidence type="ECO:0000313" key="10">
    <source>
        <dbReference type="EMBL" id="KTD33896.1"/>
    </source>
</evidence>
<protein>
    <recommendedName>
        <fullName evidence="7">Co-chaperone protein DjlA</fullName>
    </recommendedName>
</protein>
<dbReference type="PANTHER" id="PTHR24074">
    <property type="entry name" value="CO-CHAPERONE PROTEIN DJLA"/>
    <property type="match status" value="1"/>
</dbReference>
<dbReference type="Proteomes" id="UP000295517">
    <property type="component" value="Chromosome"/>
</dbReference>
<feature type="transmembrane region" description="Helical" evidence="8">
    <location>
        <begin position="20"/>
        <end position="43"/>
    </location>
</feature>
<comment type="subcellular location">
    <subcellularLocation>
        <location evidence="7">Cell inner membrane</location>
        <topology evidence="7">Single-pass type III membrane protein</topology>
    </subcellularLocation>
</comment>
<evidence type="ECO:0000313" key="12">
    <source>
        <dbReference type="Proteomes" id="UP000054761"/>
    </source>
</evidence>
<dbReference type="AlphaFoldDB" id="A0A0W0WNL9"/>
<keyword evidence="4 7" id="KW-1133">Transmembrane helix</keyword>
<evidence type="ECO:0000256" key="2">
    <source>
        <dbReference type="ARBA" id="ARBA00022519"/>
    </source>
</evidence>
<reference evidence="11 13" key="2">
    <citation type="submission" date="2019-03" db="EMBL/GenBank/DDBJ databases">
        <title>Diverse conjugative elements silence natural transformation in Legionella species.</title>
        <authorList>
            <person name="Durieux I."/>
            <person name="Ginevra C."/>
            <person name="Attaiech L."/>
            <person name="Picq K."/>
            <person name="Juan P.A."/>
            <person name="Jarraud S."/>
            <person name="Charpentier X."/>
        </authorList>
    </citation>
    <scope>NUCLEOTIDE SEQUENCE [LARGE SCALE GENOMIC DNA]</scope>
    <source>
        <strain evidence="11 13">HL-0427-4011</strain>
    </source>
</reference>
<keyword evidence="10" id="KW-0346">Stress response</keyword>
<evidence type="ECO:0000256" key="3">
    <source>
        <dbReference type="ARBA" id="ARBA00022692"/>
    </source>
</evidence>
<keyword evidence="6 7" id="KW-0143">Chaperone</keyword>
<evidence type="ECO:0000256" key="8">
    <source>
        <dbReference type="SAM" id="Phobius"/>
    </source>
</evidence>
<dbReference type="NCBIfam" id="NF006948">
    <property type="entry name" value="PRK09430.1"/>
    <property type="match status" value="1"/>
</dbReference>
<evidence type="ECO:0000313" key="11">
    <source>
        <dbReference type="EMBL" id="QBR83623.1"/>
    </source>
</evidence>
<evidence type="ECO:0000256" key="7">
    <source>
        <dbReference type="HAMAP-Rule" id="MF_01153"/>
    </source>
</evidence>
<feature type="topological domain" description="Cytoplasmic" evidence="7">
    <location>
        <begin position="42"/>
        <end position="294"/>
    </location>
</feature>
<dbReference type="GO" id="GO:0005886">
    <property type="term" value="C:plasma membrane"/>
    <property type="evidence" value="ECO:0007669"/>
    <property type="project" value="UniProtKB-SubCell"/>
</dbReference>
<dbReference type="SUPFAM" id="SSF158682">
    <property type="entry name" value="TerB-like"/>
    <property type="match status" value="1"/>
</dbReference>
<dbReference type="InterPro" id="IPR050817">
    <property type="entry name" value="DjlA_DnaK_co-chaperone"/>
</dbReference>
<evidence type="ECO:0000313" key="13">
    <source>
        <dbReference type="Proteomes" id="UP000295517"/>
    </source>
</evidence>
<keyword evidence="2 7" id="KW-0997">Cell inner membrane</keyword>
<dbReference type="PROSITE" id="PS50076">
    <property type="entry name" value="DNAJ_2"/>
    <property type="match status" value="1"/>
</dbReference>
<dbReference type="InterPro" id="IPR023749">
    <property type="entry name" value="DjlA"/>
</dbReference>
<dbReference type="PATRIC" id="fig|454.4.peg.278"/>
<accession>A0A0W0WNL9</accession>
<comment type="domain">
    <text evidence="7">The transmembrane domain is a dimerization domain.</text>
</comment>
<feature type="topological domain" description="Periplasmic" evidence="7">
    <location>
        <begin position="1"/>
        <end position="16"/>
    </location>
</feature>
<gene>
    <name evidence="7 11" type="primary">djlA</name>
    <name evidence="11" type="ORF">E3983_04170</name>
    <name evidence="10" type="ORF">Lisr_0264</name>
</gene>
<keyword evidence="12" id="KW-1185">Reference proteome</keyword>
<evidence type="ECO:0000256" key="4">
    <source>
        <dbReference type="ARBA" id="ARBA00022989"/>
    </source>
</evidence>
<dbReference type="OrthoDB" id="9782583at2"/>
<name>A0A0W0WNL9_9GAMM</name>
<dbReference type="CDD" id="cd07316">
    <property type="entry name" value="terB_like_DjlA"/>
    <property type="match status" value="1"/>
</dbReference>
<keyword evidence="1 7" id="KW-1003">Cell membrane</keyword>
<evidence type="ECO:0000256" key="1">
    <source>
        <dbReference type="ARBA" id="ARBA00022475"/>
    </source>
</evidence>
<keyword evidence="5 7" id="KW-0472">Membrane</keyword>
<evidence type="ECO:0000259" key="9">
    <source>
        <dbReference type="PROSITE" id="PS50076"/>
    </source>
</evidence>
<dbReference type="InterPro" id="IPR029024">
    <property type="entry name" value="TerB-like"/>
</dbReference>